<dbReference type="Proteomes" id="UP001224083">
    <property type="component" value="Unassembled WGS sequence"/>
</dbReference>
<dbReference type="Gene3D" id="3.40.50.2000">
    <property type="entry name" value="Glycogen Phosphorylase B"/>
    <property type="match status" value="2"/>
</dbReference>
<feature type="domain" description="Glycosyl transferase family 1" evidence="1">
    <location>
        <begin position="203"/>
        <end position="349"/>
    </location>
</feature>
<sequence length="385" mass="44543">MKKNKPRILILIGTYLPGVKGGGPIRTIHNLVSRLKDEFEFYLITSDRDLNDAQSYPNIPLNQWIKYDDVNVYYLENKANLTNAINAIDYDILYLNSFFSPTFSIKPLLWRKRRLIKRTPVVLAPRGELSSAALSIKKRKKKLFVFVARLLSLYPKELVWQASSEAEKKDIADFLNQNNIEYKDIIIARNISNLKPASLNRKNNNTKMNICFLSRIAKMKNLYFALEVLQKIDFPVFLGIYGPLEDKVYWNQCLTLINNLPSNIEVKYYGAIENKQVQETISNYDLFFVPTQGENYGHVFIEALSAGTPILLSDKTPWRALEEKGIGWDIPLKDRDKFINALTDFHNLDQETRWLMKQKCLDFADSVVNSEEVLDANKKIFLDLV</sequence>
<accession>A0ABT9KC14</accession>
<dbReference type="PANTHER" id="PTHR45947:SF3">
    <property type="entry name" value="SULFOQUINOVOSYL TRANSFERASE SQD2"/>
    <property type="match status" value="1"/>
</dbReference>
<dbReference type="PANTHER" id="PTHR45947">
    <property type="entry name" value="SULFOQUINOVOSYL TRANSFERASE SQD2"/>
    <property type="match status" value="1"/>
</dbReference>
<organism evidence="2 3">
    <name type="scientific">Bisgaard Taxon 45</name>
    <dbReference type="NCBI Taxonomy" id="304289"/>
    <lineage>
        <taxon>Bacteria</taxon>
        <taxon>Pseudomonadati</taxon>
        <taxon>Pseudomonadota</taxon>
        <taxon>Gammaproteobacteria</taxon>
        <taxon>Pasteurellales</taxon>
        <taxon>Pasteurellaceae</taxon>
    </lineage>
</organism>
<reference evidence="2 3" key="1">
    <citation type="submission" date="2022-12" db="EMBL/GenBank/DDBJ databases">
        <title>Genome sequence of Pasteurellaceae Bisgaard Taxon 45.</title>
        <authorList>
            <person name="Foggin C."/>
            <person name="Rosen L.E."/>
            <person name="Henton M."/>
            <person name="Buys A."/>
            <person name="Floyd T."/>
            <person name="Turner A.D."/>
            <person name="Tarbin J."/>
            <person name="Lloyd A.S."/>
            <person name="Chaitezvi C."/>
            <person name="Ellis R.J."/>
            <person name="Roberts H.C."/>
            <person name="Dastjerdi A."/>
            <person name="Nunez A."/>
            <person name="Van Vliet A.H."/>
            <person name="Steinbach F."/>
        </authorList>
    </citation>
    <scope>NUCLEOTIDE SEQUENCE [LARGE SCALE GENOMIC DNA]</scope>
    <source>
        <strain evidence="2 3">VF20HR</strain>
    </source>
</reference>
<dbReference type="Pfam" id="PF00534">
    <property type="entry name" value="Glycos_transf_1"/>
    <property type="match status" value="1"/>
</dbReference>
<dbReference type="InterPro" id="IPR050194">
    <property type="entry name" value="Glycosyltransferase_grp1"/>
</dbReference>
<proteinExistence type="predicted"/>
<protein>
    <submittedName>
        <fullName evidence="2">Glycosyltransferase</fullName>
    </submittedName>
</protein>
<keyword evidence="3" id="KW-1185">Reference proteome</keyword>
<gene>
    <name evidence="2" type="ORF">O7M46_01430</name>
</gene>
<evidence type="ECO:0000313" key="2">
    <source>
        <dbReference type="EMBL" id="MDP9499614.1"/>
    </source>
</evidence>
<name>A0ABT9KC14_9PAST</name>
<comment type="caution">
    <text evidence="2">The sequence shown here is derived from an EMBL/GenBank/DDBJ whole genome shotgun (WGS) entry which is preliminary data.</text>
</comment>
<dbReference type="EMBL" id="JAQAHH010000002">
    <property type="protein sequence ID" value="MDP9499614.1"/>
    <property type="molecule type" value="Genomic_DNA"/>
</dbReference>
<dbReference type="SUPFAM" id="SSF53756">
    <property type="entry name" value="UDP-Glycosyltransferase/glycogen phosphorylase"/>
    <property type="match status" value="1"/>
</dbReference>
<dbReference type="InterPro" id="IPR001296">
    <property type="entry name" value="Glyco_trans_1"/>
</dbReference>
<evidence type="ECO:0000259" key="1">
    <source>
        <dbReference type="Pfam" id="PF00534"/>
    </source>
</evidence>
<evidence type="ECO:0000313" key="3">
    <source>
        <dbReference type="Proteomes" id="UP001224083"/>
    </source>
</evidence>